<protein>
    <submittedName>
        <fullName evidence="4">Lipoprotein NlpD</fullName>
    </submittedName>
</protein>
<name>A0A7Y9IW02_9BURK</name>
<feature type="domain" description="LysM" evidence="3">
    <location>
        <begin position="93"/>
        <end position="137"/>
    </location>
</feature>
<dbReference type="InterPro" id="IPR036779">
    <property type="entry name" value="LysM_dom_sf"/>
</dbReference>
<dbReference type="Proteomes" id="UP000542125">
    <property type="component" value="Unassembled WGS sequence"/>
</dbReference>
<keyword evidence="4" id="KW-0449">Lipoprotein</keyword>
<dbReference type="Gene3D" id="2.70.70.10">
    <property type="entry name" value="Glucose Permease (Domain IIA)"/>
    <property type="match status" value="1"/>
</dbReference>
<dbReference type="Pfam" id="PF01476">
    <property type="entry name" value="LysM"/>
    <property type="match status" value="1"/>
</dbReference>
<evidence type="ECO:0000313" key="5">
    <source>
        <dbReference type="Proteomes" id="UP000542125"/>
    </source>
</evidence>
<accession>A0A7Y9IW02</accession>
<reference evidence="4 5" key="1">
    <citation type="submission" date="2020-07" db="EMBL/GenBank/DDBJ databases">
        <title>Genomic Encyclopedia of Type Strains, Phase IV (KMG-V): Genome sequencing to study the core and pangenomes of soil and plant-associated prokaryotes.</title>
        <authorList>
            <person name="Whitman W."/>
        </authorList>
    </citation>
    <scope>NUCLEOTIDE SEQUENCE [LARGE SCALE GENOMIC DNA]</scope>
    <source>
        <strain evidence="4 5">SAS40</strain>
    </source>
</reference>
<dbReference type="PANTHER" id="PTHR21666">
    <property type="entry name" value="PEPTIDASE-RELATED"/>
    <property type="match status" value="1"/>
</dbReference>
<dbReference type="PANTHER" id="PTHR21666:SF263">
    <property type="entry name" value="MUREIN HYDROLASE ACTIVATOR NLPD"/>
    <property type="match status" value="1"/>
</dbReference>
<dbReference type="InterPro" id="IPR050570">
    <property type="entry name" value="Cell_wall_metabolism_enzyme"/>
</dbReference>
<dbReference type="CDD" id="cd00118">
    <property type="entry name" value="LysM"/>
    <property type="match status" value="1"/>
</dbReference>
<dbReference type="Gene3D" id="3.10.350.10">
    <property type="entry name" value="LysM domain"/>
    <property type="match status" value="1"/>
</dbReference>
<dbReference type="EMBL" id="JACBYR010000001">
    <property type="protein sequence ID" value="NYE83815.1"/>
    <property type="molecule type" value="Genomic_DNA"/>
</dbReference>
<dbReference type="PROSITE" id="PS51782">
    <property type="entry name" value="LYSM"/>
    <property type="match status" value="1"/>
</dbReference>
<comment type="similarity">
    <text evidence="1">Belongs to the E.coli NlpD/Haemophilus LppB family.</text>
</comment>
<proteinExistence type="inferred from homology"/>
<dbReference type="InterPro" id="IPR016047">
    <property type="entry name" value="M23ase_b-sheet_dom"/>
</dbReference>
<keyword evidence="5" id="KW-1185">Reference proteome</keyword>
<feature type="region of interest" description="Disordered" evidence="2">
    <location>
        <begin position="308"/>
        <end position="328"/>
    </location>
</feature>
<dbReference type="SMART" id="SM00257">
    <property type="entry name" value="LysM"/>
    <property type="match status" value="1"/>
</dbReference>
<organism evidence="4 5">
    <name type="scientific">Pigmentiphaga litoralis</name>
    <dbReference type="NCBI Taxonomy" id="516702"/>
    <lineage>
        <taxon>Bacteria</taxon>
        <taxon>Pseudomonadati</taxon>
        <taxon>Pseudomonadota</taxon>
        <taxon>Betaproteobacteria</taxon>
        <taxon>Burkholderiales</taxon>
        <taxon>Alcaligenaceae</taxon>
        <taxon>Pigmentiphaga</taxon>
    </lineage>
</organism>
<dbReference type="AlphaFoldDB" id="A0A7Y9IW02"/>
<dbReference type="SUPFAM" id="SSF51261">
    <property type="entry name" value="Duplicated hybrid motif"/>
    <property type="match status" value="1"/>
</dbReference>
<dbReference type="InterPro" id="IPR018392">
    <property type="entry name" value="LysM"/>
</dbReference>
<evidence type="ECO:0000256" key="1">
    <source>
        <dbReference type="ARBA" id="ARBA00038420"/>
    </source>
</evidence>
<evidence type="ECO:0000259" key="3">
    <source>
        <dbReference type="PROSITE" id="PS51782"/>
    </source>
</evidence>
<feature type="region of interest" description="Disordered" evidence="2">
    <location>
        <begin position="59"/>
        <end position="91"/>
    </location>
</feature>
<evidence type="ECO:0000313" key="4">
    <source>
        <dbReference type="EMBL" id="NYE83815.1"/>
    </source>
</evidence>
<comment type="caution">
    <text evidence="4">The sequence shown here is derived from an EMBL/GenBank/DDBJ whole genome shotgun (WGS) entry which is preliminary data.</text>
</comment>
<dbReference type="GO" id="GO:0009279">
    <property type="term" value="C:cell outer membrane"/>
    <property type="evidence" value="ECO:0007669"/>
    <property type="project" value="TreeGrafter"/>
</dbReference>
<dbReference type="GO" id="GO:0004222">
    <property type="term" value="F:metalloendopeptidase activity"/>
    <property type="evidence" value="ECO:0007669"/>
    <property type="project" value="TreeGrafter"/>
</dbReference>
<dbReference type="GO" id="GO:0032153">
    <property type="term" value="C:cell division site"/>
    <property type="evidence" value="ECO:0007669"/>
    <property type="project" value="TreeGrafter"/>
</dbReference>
<dbReference type="CDD" id="cd12797">
    <property type="entry name" value="M23_peptidase"/>
    <property type="match status" value="1"/>
</dbReference>
<dbReference type="Pfam" id="PF01551">
    <property type="entry name" value="Peptidase_M23"/>
    <property type="match status" value="1"/>
</dbReference>
<dbReference type="InterPro" id="IPR011055">
    <property type="entry name" value="Dup_hybrid_motif"/>
</dbReference>
<evidence type="ECO:0000256" key="2">
    <source>
        <dbReference type="SAM" id="MobiDB-lite"/>
    </source>
</evidence>
<gene>
    <name evidence="4" type="ORF">FHW18_003086</name>
</gene>
<sequence length="328" mass="34412">MLNGRTPGVTLQEGRMAGRDDMFALAPVPWGQALRRGAMLALGAIALTACTTTPRTVSVVDRTTPARSTTATTGSSASTPGTTPDGRPVSDAETYVVKRGDTLYQIALDHGQDWRDIAQWSALEDANQLRVGQVLRVRRPGSAPPVVAQNDTGVAQTAPITGPAPIAPRPLGTPAPVTPPAAVVVPTPPTVPAPPATAAKPSDAPGEKIDWAWPAAGKVIENFNETRNKGLDIAGTPGDPILAAADGKVVYSGSGLRGYGNLIILKHNNTYLSAYAHNRAMLVKEGQSVKRGQKIAELGQTDAESPRLHFEIRRQGKPVDPSGFLPSR</sequence>
<feature type="compositionally biased region" description="Low complexity" evidence="2">
    <location>
        <begin position="62"/>
        <end position="84"/>
    </location>
</feature>